<dbReference type="PROSITE" id="PS51201">
    <property type="entry name" value="RCK_N"/>
    <property type="match status" value="1"/>
</dbReference>
<dbReference type="InterPro" id="IPR050721">
    <property type="entry name" value="Trk_Ktr_HKT_K-transport"/>
</dbReference>
<dbReference type="PANTHER" id="PTHR43833">
    <property type="entry name" value="POTASSIUM CHANNEL PROTEIN 2-RELATED-RELATED"/>
    <property type="match status" value="1"/>
</dbReference>
<name>A0A7D5PCP5_9EURY</name>
<dbReference type="Gene3D" id="3.40.50.720">
    <property type="entry name" value="NAD(P)-binding Rossmann-like Domain"/>
    <property type="match status" value="1"/>
</dbReference>
<dbReference type="Gene3D" id="3.30.70.1450">
    <property type="entry name" value="Regulator of K+ conductance, C-terminal domain"/>
    <property type="match status" value="1"/>
</dbReference>
<protein>
    <submittedName>
        <fullName evidence="9">TrkA family potassium uptake protein</fullName>
    </submittedName>
</protein>
<dbReference type="GeneID" id="56080942"/>
<keyword evidence="3" id="KW-0633">Potassium transport</keyword>
<accession>A0A7D5PCP5</accession>
<dbReference type="GO" id="GO:0005886">
    <property type="term" value="C:plasma membrane"/>
    <property type="evidence" value="ECO:0007669"/>
    <property type="project" value="InterPro"/>
</dbReference>
<dbReference type="Proteomes" id="UP000509346">
    <property type="component" value="Chromosome"/>
</dbReference>
<dbReference type="Pfam" id="PF02254">
    <property type="entry name" value="TrkA_N"/>
    <property type="match status" value="1"/>
</dbReference>
<comment type="function">
    <text evidence="1">Part of a potassium transport system.</text>
</comment>
<proteinExistence type="predicted"/>
<evidence type="ECO:0000313" key="9">
    <source>
        <dbReference type="EMBL" id="QLH80120.1"/>
    </source>
</evidence>
<dbReference type="PROSITE" id="PS51202">
    <property type="entry name" value="RCK_C"/>
    <property type="match status" value="1"/>
</dbReference>
<dbReference type="InterPro" id="IPR006037">
    <property type="entry name" value="RCK_C"/>
</dbReference>
<feature type="domain" description="RCK N-terminal" evidence="7">
    <location>
        <begin position="1"/>
        <end position="116"/>
    </location>
</feature>
<evidence type="ECO:0000313" key="10">
    <source>
        <dbReference type="Proteomes" id="UP000509346"/>
    </source>
</evidence>
<dbReference type="InterPro" id="IPR003148">
    <property type="entry name" value="RCK_N"/>
</dbReference>
<dbReference type="RefSeq" id="WP_179919956.1">
    <property type="nucleotide sequence ID" value="NZ_CP058909.1"/>
</dbReference>
<dbReference type="PRINTS" id="PR00335">
    <property type="entry name" value="KUPTAKETRKA"/>
</dbReference>
<evidence type="ECO:0000256" key="4">
    <source>
        <dbReference type="ARBA" id="ARBA00022958"/>
    </source>
</evidence>
<keyword evidence="5" id="KW-0520">NAD</keyword>
<evidence type="ECO:0000256" key="6">
    <source>
        <dbReference type="ARBA" id="ARBA00023065"/>
    </source>
</evidence>
<dbReference type="SUPFAM" id="SSF51735">
    <property type="entry name" value="NAD(P)-binding Rossmann-fold domains"/>
    <property type="match status" value="1"/>
</dbReference>
<dbReference type="InterPro" id="IPR036291">
    <property type="entry name" value="NAD(P)-bd_dom_sf"/>
</dbReference>
<evidence type="ECO:0000256" key="2">
    <source>
        <dbReference type="ARBA" id="ARBA00022448"/>
    </source>
</evidence>
<evidence type="ECO:0000256" key="5">
    <source>
        <dbReference type="ARBA" id="ARBA00023027"/>
    </source>
</evidence>
<evidence type="ECO:0000256" key="3">
    <source>
        <dbReference type="ARBA" id="ARBA00022538"/>
    </source>
</evidence>
<sequence>MKFVIVGFGRVGMRTARILQSEGHDLVIVDNDPDKVERARQEGFTVVEGDGADESTLMEAGIADADAVGALTGDLNTNFSACMLGKHHGLRTALRIDEDYRQEIYEKYAEDVDEIIYPERLGAAGAKTALLGGDFNVLADLTEELSVATVTIPEGSPLIGRRVVDVDLQGDAHIYAHGRSDASMEIPLPQTAIEAGDDVALMAAPADLPEIRAFLRGDEAAAA</sequence>
<keyword evidence="4" id="KW-0630">Potassium</keyword>
<evidence type="ECO:0000256" key="1">
    <source>
        <dbReference type="ARBA" id="ARBA00003660"/>
    </source>
</evidence>
<evidence type="ECO:0000259" key="8">
    <source>
        <dbReference type="PROSITE" id="PS51202"/>
    </source>
</evidence>
<dbReference type="Pfam" id="PF02080">
    <property type="entry name" value="TrkA_C"/>
    <property type="match status" value="1"/>
</dbReference>
<dbReference type="InterPro" id="IPR006036">
    <property type="entry name" value="K_uptake_TrkA"/>
</dbReference>
<dbReference type="SUPFAM" id="SSF116726">
    <property type="entry name" value="TrkA C-terminal domain-like"/>
    <property type="match status" value="1"/>
</dbReference>
<dbReference type="InterPro" id="IPR036721">
    <property type="entry name" value="RCK_C_sf"/>
</dbReference>
<keyword evidence="2" id="KW-0813">Transport</keyword>
<keyword evidence="6" id="KW-0406">Ion transport</keyword>
<reference evidence="9 10" key="1">
    <citation type="submission" date="2020-07" db="EMBL/GenBank/DDBJ databases">
        <title>Halosimplex litoreum sp. nov. and Halosimplex rubrum sp. nov., isolated from different salt environments.</title>
        <authorList>
            <person name="Cui H."/>
        </authorList>
    </citation>
    <scope>NUCLEOTIDE SEQUENCE [LARGE SCALE GENOMIC DNA]</scope>
    <source>
        <strain evidence="9 10">R2</strain>
    </source>
</reference>
<evidence type="ECO:0000259" key="7">
    <source>
        <dbReference type="PROSITE" id="PS51201"/>
    </source>
</evidence>
<feature type="domain" description="RCK C-terminal" evidence="8">
    <location>
        <begin position="135"/>
        <end position="217"/>
    </location>
</feature>
<dbReference type="AlphaFoldDB" id="A0A7D5PCP5"/>
<keyword evidence="10" id="KW-1185">Reference proteome</keyword>
<dbReference type="KEGG" id="hpel:HZS54_00095"/>
<dbReference type="OrthoDB" id="169192at2157"/>
<dbReference type="GO" id="GO:0015079">
    <property type="term" value="F:potassium ion transmembrane transporter activity"/>
    <property type="evidence" value="ECO:0007669"/>
    <property type="project" value="InterPro"/>
</dbReference>
<gene>
    <name evidence="9" type="ORF">HZS54_00095</name>
</gene>
<dbReference type="EMBL" id="CP058909">
    <property type="protein sequence ID" value="QLH80120.1"/>
    <property type="molecule type" value="Genomic_DNA"/>
</dbReference>
<dbReference type="PANTHER" id="PTHR43833:SF5">
    <property type="entry name" value="TRK SYSTEM POTASSIUM UPTAKE PROTEIN TRKA"/>
    <property type="match status" value="1"/>
</dbReference>
<organism evidence="9 10">
    <name type="scientific">Halosimplex pelagicum</name>
    <dbReference type="NCBI Taxonomy" id="869886"/>
    <lineage>
        <taxon>Archaea</taxon>
        <taxon>Methanobacteriati</taxon>
        <taxon>Methanobacteriota</taxon>
        <taxon>Stenosarchaea group</taxon>
        <taxon>Halobacteria</taxon>
        <taxon>Halobacteriales</taxon>
        <taxon>Haloarculaceae</taxon>
        <taxon>Halosimplex</taxon>
    </lineage>
</organism>